<protein>
    <submittedName>
        <fullName evidence="2">Uncharacterized protein</fullName>
    </submittedName>
</protein>
<feature type="compositionally biased region" description="Basic residues" evidence="1">
    <location>
        <begin position="1"/>
        <end position="11"/>
    </location>
</feature>
<gene>
    <name evidence="2" type="ORF">NYM_LOCUS755</name>
</gene>
<name>A0A5K0V5M0_9MAGN</name>
<organism evidence="2">
    <name type="scientific">Nymphaea colorata</name>
    <name type="common">pocket water lily</name>
    <dbReference type="NCBI Taxonomy" id="210225"/>
    <lineage>
        <taxon>Eukaryota</taxon>
        <taxon>Viridiplantae</taxon>
        <taxon>Streptophyta</taxon>
        <taxon>Embryophyta</taxon>
        <taxon>Tracheophyta</taxon>
        <taxon>Spermatophyta</taxon>
        <taxon>Magnoliopsida</taxon>
        <taxon>Nymphaeales</taxon>
        <taxon>Nymphaeaceae</taxon>
        <taxon>Nymphaea</taxon>
    </lineage>
</organism>
<accession>A0A5K0V5M0</accession>
<feature type="compositionally biased region" description="Basic and acidic residues" evidence="1">
    <location>
        <begin position="26"/>
        <end position="36"/>
    </location>
</feature>
<feature type="region of interest" description="Disordered" evidence="1">
    <location>
        <begin position="1"/>
        <end position="61"/>
    </location>
</feature>
<evidence type="ECO:0000256" key="1">
    <source>
        <dbReference type="SAM" id="MobiDB-lite"/>
    </source>
</evidence>
<dbReference type="AlphaFoldDB" id="A0A5K0V5M0"/>
<reference evidence="2" key="1">
    <citation type="submission" date="2019-09" db="EMBL/GenBank/DDBJ databases">
        <authorList>
            <person name="Zhang L."/>
        </authorList>
    </citation>
    <scope>NUCLEOTIDE SEQUENCE</scope>
</reference>
<sequence length="127" mass="13671">MKYHRKGKKRAGPSTEAQREPSPAHSDAHTPRDDSTSGHQYAQLGGGAQTPLRQTPPVDQQTILLTTLQTLTSLVQSMVSNQRSNASPSGNTTAPLKEKASVVSFQQFMAMQPPIFSGGCSHDKAKQ</sequence>
<dbReference type="EMBL" id="LR721774">
    <property type="protein sequence ID" value="VVV36191.1"/>
    <property type="molecule type" value="Genomic_DNA"/>
</dbReference>
<proteinExistence type="predicted"/>
<evidence type="ECO:0000313" key="2">
    <source>
        <dbReference type="EMBL" id="VVV36191.1"/>
    </source>
</evidence>